<accession>A0A5C5VLZ2</accession>
<feature type="signal peptide" evidence="1">
    <location>
        <begin position="1"/>
        <end position="20"/>
    </location>
</feature>
<evidence type="ECO:0008006" key="4">
    <source>
        <dbReference type="Google" id="ProtNLM"/>
    </source>
</evidence>
<sequence precursor="true">MRMTLFILLVCSLGVSRAGAAVVLLRGDADPVAGYVEGRSGGMLRLRIPQSGGQSVTREIPLSDVEDVLETVSPTRLAELRPDDPNGYRNYAEELAQKKVDPEARETALRLFLIAARLDSARLGKSSLLGMTAIARSAEEGNRFQAMAYLLDPEHDAQLIQKRHAVQLASPERLDEWTDLIITGLRKLRGGDYRSARAILKKPDIAKSFDSIVAEITYEEALAVLNKTCPGCEGGRIPLPMMRKMVLAELALLPETHDSSDTESVPEWSELTATENHKPLTALTLETITEFDPRNSVFRQGKWETP</sequence>
<reference evidence="2 3" key="1">
    <citation type="submission" date="2019-02" db="EMBL/GenBank/DDBJ databases">
        <title>Deep-cultivation of Planctomycetes and their phenomic and genomic characterization uncovers novel biology.</title>
        <authorList>
            <person name="Wiegand S."/>
            <person name="Jogler M."/>
            <person name="Boedeker C."/>
            <person name="Pinto D."/>
            <person name="Vollmers J."/>
            <person name="Rivas-Marin E."/>
            <person name="Kohn T."/>
            <person name="Peeters S.H."/>
            <person name="Heuer A."/>
            <person name="Rast P."/>
            <person name="Oberbeckmann S."/>
            <person name="Bunk B."/>
            <person name="Jeske O."/>
            <person name="Meyerdierks A."/>
            <person name="Storesund J.E."/>
            <person name="Kallscheuer N."/>
            <person name="Luecker S."/>
            <person name="Lage O.M."/>
            <person name="Pohl T."/>
            <person name="Merkel B.J."/>
            <person name="Hornburger P."/>
            <person name="Mueller R.-W."/>
            <person name="Bruemmer F."/>
            <person name="Labrenz M."/>
            <person name="Spormann A.M."/>
            <person name="Op Den Camp H."/>
            <person name="Overmann J."/>
            <person name="Amann R."/>
            <person name="Jetten M.S.M."/>
            <person name="Mascher T."/>
            <person name="Medema M.H."/>
            <person name="Devos D.P."/>
            <person name="Kaster A.-K."/>
            <person name="Ovreas L."/>
            <person name="Rohde M."/>
            <person name="Galperin M.Y."/>
            <person name="Jogler C."/>
        </authorList>
    </citation>
    <scope>NUCLEOTIDE SEQUENCE [LARGE SCALE GENOMIC DNA]</scope>
    <source>
        <strain evidence="2 3">Enr8</strain>
    </source>
</reference>
<dbReference type="AlphaFoldDB" id="A0A5C5VLZ2"/>
<keyword evidence="3" id="KW-1185">Reference proteome</keyword>
<feature type="chain" id="PRO_5022820576" description="SLA1 homology domain-containing protein" evidence="1">
    <location>
        <begin position="21"/>
        <end position="306"/>
    </location>
</feature>
<dbReference type="OrthoDB" id="259757at2"/>
<proteinExistence type="predicted"/>
<evidence type="ECO:0000313" key="3">
    <source>
        <dbReference type="Proteomes" id="UP000318878"/>
    </source>
</evidence>
<evidence type="ECO:0000256" key="1">
    <source>
        <dbReference type="SAM" id="SignalP"/>
    </source>
</evidence>
<protein>
    <recommendedName>
        <fullName evidence="4">SLA1 homology domain-containing protein</fullName>
    </recommendedName>
</protein>
<comment type="caution">
    <text evidence="2">The sequence shown here is derived from an EMBL/GenBank/DDBJ whole genome shotgun (WGS) entry which is preliminary data.</text>
</comment>
<gene>
    <name evidence="2" type="ORF">Enr8_13570</name>
</gene>
<dbReference type="Proteomes" id="UP000318878">
    <property type="component" value="Unassembled WGS sequence"/>
</dbReference>
<name>A0A5C5VLZ2_9BACT</name>
<dbReference type="EMBL" id="SJPF01000001">
    <property type="protein sequence ID" value="TWT39656.1"/>
    <property type="molecule type" value="Genomic_DNA"/>
</dbReference>
<dbReference type="RefSeq" id="WP_146429807.1">
    <property type="nucleotide sequence ID" value="NZ_SJPF01000001.1"/>
</dbReference>
<keyword evidence="1" id="KW-0732">Signal</keyword>
<organism evidence="2 3">
    <name type="scientific">Blastopirellula retiformator</name>
    <dbReference type="NCBI Taxonomy" id="2527970"/>
    <lineage>
        <taxon>Bacteria</taxon>
        <taxon>Pseudomonadati</taxon>
        <taxon>Planctomycetota</taxon>
        <taxon>Planctomycetia</taxon>
        <taxon>Pirellulales</taxon>
        <taxon>Pirellulaceae</taxon>
        <taxon>Blastopirellula</taxon>
    </lineage>
</organism>
<evidence type="ECO:0000313" key="2">
    <source>
        <dbReference type="EMBL" id="TWT39656.1"/>
    </source>
</evidence>